<keyword evidence="10" id="KW-1185">Reference proteome</keyword>
<evidence type="ECO:0000313" key="10">
    <source>
        <dbReference type="Proteomes" id="UP000176005"/>
    </source>
</evidence>
<feature type="transmembrane region" description="Helical" evidence="7">
    <location>
        <begin position="205"/>
        <end position="224"/>
    </location>
</feature>
<evidence type="ECO:0000256" key="5">
    <source>
        <dbReference type="ARBA" id="ARBA00022989"/>
    </source>
</evidence>
<evidence type="ECO:0000256" key="3">
    <source>
        <dbReference type="ARBA" id="ARBA00022475"/>
    </source>
</evidence>
<evidence type="ECO:0000256" key="4">
    <source>
        <dbReference type="ARBA" id="ARBA00022692"/>
    </source>
</evidence>
<evidence type="ECO:0000313" key="9">
    <source>
        <dbReference type="EMBL" id="OEV13127.1"/>
    </source>
</evidence>
<evidence type="ECO:0000259" key="8">
    <source>
        <dbReference type="PROSITE" id="PS50928"/>
    </source>
</evidence>
<keyword evidence="4 7" id="KW-0812">Transmembrane</keyword>
<dbReference type="EMBL" id="LJGW01000097">
    <property type="protein sequence ID" value="OEV13127.1"/>
    <property type="molecule type" value="Genomic_DNA"/>
</dbReference>
<dbReference type="InterPro" id="IPR035906">
    <property type="entry name" value="MetI-like_sf"/>
</dbReference>
<dbReference type="Pfam" id="PF00528">
    <property type="entry name" value="BPD_transp_1"/>
    <property type="match status" value="1"/>
</dbReference>
<dbReference type="InterPro" id="IPR050366">
    <property type="entry name" value="BP-dependent_transpt_permease"/>
</dbReference>
<comment type="subcellular location">
    <subcellularLocation>
        <location evidence="1 7">Cell membrane</location>
        <topology evidence="1 7">Multi-pass membrane protein</topology>
    </subcellularLocation>
</comment>
<dbReference type="InterPro" id="IPR025966">
    <property type="entry name" value="OppC_N"/>
</dbReference>
<feature type="transmembrane region" description="Helical" evidence="7">
    <location>
        <begin position="113"/>
        <end position="135"/>
    </location>
</feature>
<feature type="transmembrane region" description="Helical" evidence="7">
    <location>
        <begin position="12"/>
        <end position="34"/>
    </location>
</feature>
<keyword evidence="3" id="KW-1003">Cell membrane</keyword>
<evidence type="ECO:0000256" key="6">
    <source>
        <dbReference type="ARBA" id="ARBA00023136"/>
    </source>
</evidence>
<feature type="transmembrane region" description="Helical" evidence="7">
    <location>
        <begin position="244"/>
        <end position="266"/>
    </location>
</feature>
<evidence type="ECO:0000256" key="2">
    <source>
        <dbReference type="ARBA" id="ARBA00022448"/>
    </source>
</evidence>
<dbReference type="Pfam" id="PF12911">
    <property type="entry name" value="OppC_N"/>
    <property type="match status" value="1"/>
</dbReference>
<keyword evidence="2 7" id="KW-0813">Transport</keyword>
<evidence type="ECO:0000256" key="1">
    <source>
        <dbReference type="ARBA" id="ARBA00004651"/>
    </source>
</evidence>
<sequence>MSARPVSAWSHLLRRPVSAAGLGVVVLLVVLAFLGRRLAPYGPNAVDVTVALQPPSAAHWFGTDDLGRDVLSRVVLAARVSLEVSLISVGIALVVGVVLGLVAGYFGGWADAVVMRLVDVVFAFPIMLLAIAIVAVLGPGVTTATVAIGVVYVPVFARVTRASALALREEPYVKAAVGIGAGPLRIIRTHVLPNVSAPVIVQTSLSLAFAILSEAALSFLGLGVQPPQPSWGRMLFDGKGFTDAWWMSVFPGLAIFVTVLAFNLVGDGLRDVLDPRQRSAIESRSGR</sequence>
<dbReference type="Proteomes" id="UP000176005">
    <property type="component" value="Unassembled WGS sequence"/>
</dbReference>
<gene>
    <name evidence="9" type="ORF">AN218_05030</name>
</gene>
<dbReference type="InterPro" id="IPR000515">
    <property type="entry name" value="MetI-like"/>
</dbReference>
<name>A0A1E7LA90_9ACTN</name>
<feature type="domain" description="ABC transmembrane type-1" evidence="8">
    <location>
        <begin position="78"/>
        <end position="266"/>
    </location>
</feature>
<dbReference type="CDD" id="cd06261">
    <property type="entry name" value="TM_PBP2"/>
    <property type="match status" value="1"/>
</dbReference>
<dbReference type="PROSITE" id="PS50928">
    <property type="entry name" value="ABC_TM1"/>
    <property type="match status" value="1"/>
</dbReference>
<dbReference type="PANTHER" id="PTHR43386:SF25">
    <property type="entry name" value="PEPTIDE ABC TRANSPORTER PERMEASE PROTEIN"/>
    <property type="match status" value="1"/>
</dbReference>
<dbReference type="GO" id="GO:0055085">
    <property type="term" value="P:transmembrane transport"/>
    <property type="evidence" value="ECO:0007669"/>
    <property type="project" value="InterPro"/>
</dbReference>
<dbReference type="Gene3D" id="1.10.3720.10">
    <property type="entry name" value="MetI-like"/>
    <property type="match status" value="1"/>
</dbReference>
<reference evidence="9 10" key="1">
    <citation type="journal article" date="2016" name="Front. Microbiol.">
        <title>Comparative Genomics Analysis of Streptomyces Species Reveals Their Adaptation to the Marine Environment and Their Diversity at the Genomic Level.</title>
        <authorList>
            <person name="Tian X."/>
            <person name="Zhang Z."/>
            <person name="Yang T."/>
            <person name="Chen M."/>
            <person name="Li J."/>
            <person name="Chen F."/>
            <person name="Yang J."/>
            <person name="Li W."/>
            <person name="Zhang B."/>
            <person name="Zhang Z."/>
            <person name="Wu J."/>
            <person name="Zhang C."/>
            <person name="Long L."/>
            <person name="Xiao J."/>
        </authorList>
    </citation>
    <scope>NUCLEOTIDE SEQUENCE [LARGE SCALE GENOMIC DNA]</scope>
    <source>
        <strain evidence="9 10">SCSIO 10429</strain>
    </source>
</reference>
<dbReference type="RefSeq" id="WP_070015400.1">
    <property type="nucleotide sequence ID" value="NZ_LJGW01000097.1"/>
</dbReference>
<dbReference type="AlphaFoldDB" id="A0A1E7LA90"/>
<comment type="caution">
    <text evidence="9">The sequence shown here is derived from an EMBL/GenBank/DDBJ whole genome shotgun (WGS) entry which is preliminary data.</text>
</comment>
<keyword evidence="6 7" id="KW-0472">Membrane</keyword>
<dbReference type="SUPFAM" id="SSF161098">
    <property type="entry name" value="MetI-like"/>
    <property type="match status" value="1"/>
</dbReference>
<feature type="transmembrane region" description="Helical" evidence="7">
    <location>
        <begin position="84"/>
        <end position="106"/>
    </location>
</feature>
<accession>A0A1E7LA90</accession>
<organism evidence="9 10">
    <name type="scientific">Streptomyces nanshensis</name>
    <dbReference type="NCBI Taxonomy" id="518642"/>
    <lineage>
        <taxon>Bacteria</taxon>
        <taxon>Bacillati</taxon>
        <taxon>Actinomycetota</taxon>
        <taxon>Actinomycetes</taxon>
        <taxon>Kitasatosporales</taxon>
        <taxon>Streptomycetaceae</taxon>
        <taxon>Streptomyces</taxon>
    </lineage>
</organism>
<evidence type="ECO:0000256" key="7">
    <source>
        <dbReference type="RuleBase" id="RU363032"/>
    </source>
</evidence>
<keyword evidence="5 7" id="KW-1133">Transmembrane helix</keyword>
<proteinExistence type="inferred from homology"/>
<dbReference type="PATRIC" id="fig|518642.10.peg.7070"/>
<protein>
    <submittedName>
        <fullName evidence="9">ABC transporter permease</fullName>
    </submittedName>
</protein>
<dbReference type="GO" id="GO:0005886">
    <property type="term" value="C:plasma membrane"/>
    <property type="evidence" value="ECO:0007669"/>
    <property type="project" value="UniProtKB-SubCell"/>
</dbReference>
<dbReference type="PANTHER" id="PTHR43386">
    <property type="entry name" value="OLIGOPEPTIDE TRANSPORT SYSTEM PERMEASE PROTEIN APPC"/>
    <property type="match status" value="1"/>
</dbReference>
<comment type="similarity">
    <text evidence="7">Belongs to the binding-protein-dependent transport system permease family.</text>
</comment>